<dbReference type="InterPro" id="IPR045170">
    <property type="entry name" value="MTOX"/>
</dbReference>
<feature type="region of interest" description="Disordered" evidence="6">
    <location>
        <begin position="162"/>
        <end position="181"/>
    </location>
</feature>
<keyword evidence="9" id="KW-1185">Reference proteome</keyword>
<dbReference type="OrthoDB" id="2219495at2759"/>
<keyword evidence="5" id="KW-0560">Oxidoreductase</keyword>
<evidence type="ECO:0000256" key="2">
    <source>
        <dbReference type="ARBA" id="ARBA00010989"/>
    </source>
</evidence>
<evidence type="ECO:0000256" key="1">
    <source>
        <dbReference type="ARBA" id="ARBA00001974"/>
    </source>
</evidence>
<gene>
    <name evidence="8" type="ORF">ASPGLDRAFT_68007</name>
</gene>
<dbReference type="EMBL" id="KV878902">
    <property type="protein sequence ID" value="OJJ82583.1"/>
    <property type="molecule type" value="Genomic_DNA"/>
</dbReference>
<dbReference type="PANTHER" id="PTHR10961:SF45">
    <property type="entry name" value="FAD DEPENDENT OXIDOREDUCTASE DOMAIN-CONTAINING PROTEIN-RELATED"/>
    <property type="match status" value="1"/>
</dbReference>
<evidence type="ECO:0000256" key="4">
    <source>
        <dbReference type="ARBA" id="ARBA00022827"/>
    </source>
</evidence>
<evidence type="ECO:0000256" key="5">
    <source>
        <dbReference type="ARBA" id="ARBA00023002"/>
    </source>
</evidence>
<keyword evidence="3" id="KW-0285">Flavoprotein</keyword>
<comment type="cofactor">
    <cofactor evidence="1">
        <name>FAD</name>
        <dbReference type="ChEBI" id="CHEBI:57692"/>
    </cofactor>
</comment>
<dbReference type="Proteomes" id="UP000184300">
    <property type="component" value="Unassembled WGS sequence"/>
</dbReference>
<keyword evidence="4" id="KW-0274">FAD</keyword>
<dbReference type="GO" id="GO:0008115">
    <property type="term" value="F:sarcosine oxidase activity"/>
    <property type="evidence" value="ECO:0007669"/>
    <property type="project" value="TreeGrafter"/>
</dbReference>
<name>A0A1L9VFB0_ASPGL</name>
<dbReference type="STRING" id="1160497.A0A1L9VFB0"/>
<dbReference type="RefSeq" id="XP_022399281.1">
    <property type="nucleotide sequence ID" value="XM_022549215.1"/>
</dbReference>
<sequence>MLESINKENKVNSVQPKYKGIFYPAPYILTGAGNPYGESWIAKTTKAPTNRELPWTKLEDAAAAKRKYPVLSGKLATPKFSGYCNEDAGWADASKTVSQLRDDCLELGHFLHCTIRGVKTLSGSMIQGDHFIVTAGAWMTGLVPMYNSTLVTAQVESAGDRSYIPSPPRIPPRERANFAPPDGEQRLRQGLVEMFPELGDRPFERLALCWYTDTPSGDFIMDYHPDYRSLFVGGAGSGHAFKFLPVLGEYMSQAIKKTLPCHLAKKWRFRKDYGSRGGPARRELQPLKRASFENLSCTLLLLSTAR</sequence>
<dbReference type="GO" id="GO:0050031">
    <property type="term" value="F:L-pipecolate oxidase activity"/>
    <property type="evidence" value="ECO:0007669"/>
    <property type="project" value="TreeGrafter"/>
</dbReference>
<evidence type="ECO:0000256" key="6">
    <source>
        <dbReference type="SAM" id="MobiDB-lite"/>
    </source>
</evidence>
<dbReference type="Pfam" id="PF01266">
    <property type="entry name" value="DAO"/>
    <property type="match status" value="1"/>
</dbReference>
<dbReference type="AlphaFoldDB" id="A0A1L9VFB0"/>
<dbReference type="SUPFAM" id="SSF51905">
    <property type="entry name" value="FAD/NAD(P)-binding domain"/>
    <property type="match status" value="1"/>
</dbReference>
<dbReference type="InterPro" id="IPR036188">
    <property type="entry name" value="FAD/NAD-bd_sf"/>
</dbReference>
<evidence type="ECO:0000313" key="9">
    <source>
        <dbReference type="Proteomes" id="UP000184300"/>
    </source>
</evidence>
<reference evidence="9" key="1">
    <citation type="journal article" date="2017" name="Genome Biol.">
        <title>Comparative genomics reveals high biological diversity and specific adaptations in the industrially and medically important fungal genus Aspergillus.</title>
        <authorList>
            <person name="de Vries R.P."/>
            <person name="Riley R."/>
            <person name="Wiebenga A."/>
            <person name="Aguilar-Osorio G."/>
            <person name="Amillis S."/>
            <person name="Uchima C.A."/>
            <person name="Anderluh G."/>
            <person name="Asadollahi M."/>
            <person name="Askin M."/>
            <person name="Barry K."/>
            <person name="Battaglia E."/>
            <person name="Bayram O."/>
            <person name="Benocci T."/>
            <person name="Braus-Stromeyer S.A."/>
            <person name="Caldana C."/>
            <person name="Canovas D."/>
            <person name="Cerqueira G.C."/>
            <person name="Chen F."/>
            <person name="Chen W."/>
            <person name="Choi C."/>
            <person name="Clum A."/>
            <person name="Dos Santos R.A."/>
            <person name="Damasio A.R."/>
            <person name="Diallinas G."/>
            <person name="Emri T."/>
            <person name="Fekete E."/>
            <person name="Flipphi M."/>
            <person name="Freyberg S."/>
            <person name="Gallo A."/>
            <person name="Gournas C."/>
            <person name="Habgood R."/>
            <person name="Hainaut M."/>
            <person name="Harispe M.L."/>
            <person name="Henrissat B."/>
            <person name="Hilden K.S."/>
            <person name="Hope R."/>
            <person name="Hossain A."/>
            <person name="Karabika E."/>
            <person name="Karaffa L."/>
            <person name="Karanyi Z."/>
            <person name="Krasevec N."/>
            <person name="Kuo A."/>
            <person name="Kusch H."/>
            <person name="LaButti K."/>
            <person name="Lagendijk E.L."/>
            <person name="Lapidus A."/>
            <person name="Levasseur A."/>
            <person name="Lindquist E."/>
            <person name="Lipzen A."/>
            <person name="Logrieco A.F."/>
            <person name="MacCabe A."/>
            <person name="Maekelae M.R."/>
            <person name="Malavazi I."/>
            <person name="Melin P."/>
            <person name="Meyer V."/>
            <person name="Mielnichuk N."/>
            <person name="Miskei M."/>
            <person name="Molnar A.P."/>
            <person name="Mule G."/>
            <person name="Ngan C.Y."/>
            <person name="Orejas M."/>
            <person name="Orosz E."/>
            <person name="Ouedraogo J.P."/>
            <person name="Overkamp K.M."/>
            <person name="Park H.-S."/>
            <person name="Perrone G."/>
            <person name="Piumi F."/>
            <person name="Punt P.J."/>
            <person name="Ram A.F."/>
            <person name="Ramon A."/>
            <person name="Rauscher S."/>
            <person name="Record E."/>
            <person name="Riano-Pachon D.M."/>
            <person name="Robert V."/>
            <person name="Roehrig J."/>
            <person name="Ruller R."/>
            <person name="Salamov A."/>
            <person name="Salih N.S."/>
            <person name="Samson R.A."/>
            <person name="Sandor E."/>
            <person name="Sanguinetti M."/>
            <person name="Schuetze T."/>
            <person name="Sepcic K."/>
            <person name="Shelest E."/>
            <person name="Sherlock G."/>
            <person name="Sophianopoulou V."/>
            <person name="Squina F.M."/>
            <person name="Sun H."/>
            <person name="Susca A."/>
            <person name="Todd R.B."/>
            <person name="Tsang A."/>
            <person name="Unkles S.E."/>
            <person name="van de Wiele N."/>
            <person name="van Rossen-Uffink D."/>
            <person name="Oliveira J.V."/>
            <person name="Vesth T.C."/>
            <person name="Visser J."/>
            <person name="Yu J.-H."/>
            <person name="Zhou M."/>
            <person name="Andersen M.R."/>
            <person name="Archer D.B."/>
            <person name="Baker S.E."/>
            <person name="Benoit I."/>
            <person name="Brakhage A.A."/>
            <person name="Braus G.H."/>
            <person name="Fischer R."/>
            <person name="Frisvad J.C."/>
            <person name="Goldman G.H."/>
            <person name="Houbraken J."/>
            <person name="Oakley B."/>
            <person name="Pocsi I."/>
            <person name="Scazzocchio C."/>
            <person name="Seiboth B."/>
            <person name="vanKuyk P.A."/>
            <person name="Wortman J."/>
            <person name="Dyer P.S."/>
            <person name="Grigoriev I.V."/>
        </authorList>
    </citation>
    <scope>NUCLEOTIDE SEQUENCE [LARGE SCALE GENOMIC DNA]</scope>
    <source>
        <strain evidence="9">CBS 516.65</strain>
    </source>
</reference>
<accession>A0A1L9VFB0</accession>
<dbReference type="Gene3D" id="3.30.9.10">
    <property type="entry name" value="D-Amino Acid Oxidase, subunit A, domain 2"/>
    <property type="match status" value="2"/>
</dbReference>
<dbReference type="GO" id="GO:0050660">
    <property type="term" value="F:flavin adenine dinucleotide binding"/>
    <property type="evidence" value="ECO:0007669"/>
    <property type="project" value="InterPro"/>
</dbReference>
<evidence type="ECO:0000256" key="3">
    <source>
        <dbReference type="ARBA" id="ARBA00022630"/>
    </source>
</evidence>
<dbReference type="GO" id="GO:0004657">
    <property type="term" value="F:proline dehydrogenase activity"/>
    <property type="evidence" value="ECO:0007669"/>
    <property type="project" value="TreeGrafter"/>
</dbReference>
<dbReference type="Gene3D" id="3.50.50.60">
    <property type="entry name" value="FAD/NAD(P)-binding domain"/>
    <property type="match status" value="2"/>
</dbReference>
<evidence type="ECO:0000313" key="8">
    <source>
        <dbReference type="EMBL" id="OJJ82583.1"/>
    </source>
</evidence>
<dbReference type="InterPro" id="IPR006076">
    <property type="entry name" value="FAD-dep_OxRdtase"/>
</dbReference>
<organism evidence="8 9">
    <name type="scientific">Aspergillus glaucus CBS 516.65</name>
    <dbReference type="NCBI Taxonomy" id="1160497"/>
    <lineage>
        <taxon>Eukaryota</taxon>
        <taxon>Fungi</taxon>
        <taxon>Dikarya</taxon>
        <taxon>Ascomycota</taxon>
        <taxon>Pezizomycotina</taxon>
        <taxon>Eurotiomycetes</taxon>
        <taxon>Eurotiomycetidae</taxon>
        <taxon>Eurotiales</taxon>
        <taxon>Aspergillaceae</taxon>
        <taxon>Aspergillus</taxon>
        <taxon>Aspergillus subgen. Aspergillus</taxon>
    </lineage>
</organism>
<dbReference type="GeneID" id="34465475"/>
<feature type="domain" description="FAD dependent oxidoreductase" evidence="7">
    <location>
        <begin position="57"/>
        <end position="253"/>
    </location>
</feature>
<proteinExistence type="inferred from homology"/>
<evidence type="ECO:0000259" key="7">
    <source>
        <dbReference type="Pfam" id="PF01266"/>
    </source>
</evidence>
<dbReference type="PANTHER" id="PTHR10961">
    <property type="entry name" value="PEROXISOMAL SARCOSINE OXIDASE"/>
    <property type="match status" value="1"/>
</dbReference>
<protein>
    <recommendedName>
        <fullName evidence="7">FAD dependent oxidoreductase domain-containing protein</fullName>
    </recommendedName>
</protein>
<comment type="similarity">
    <text evidence="2">Belongs to the MSOX/MTOX family.</text>
</comment>
<dbReference type="VEuPathDB" id="FungiDB:ASPGLDRAFT_68007"/>